<dbReference type="Proteomes" id="UP000250642">
    <property type="component" value="Unassembled WGS sequence"/>
</dbReference>
<dbReference type="EMBL" id="QEVW01000008">
    <property type="protein sequence ID" value="RAW15149.1"/>
    <property type="molecule type" value="Genomic_DNA"/>
</dbReference>
<organism evidence="1 2">
    <name type="scientific">Paenibacillus taichungensis</name>
    <dbReference type="NCBI Taxonomy" id="484184"/>
    <lineage>
        <taxon>Bacteria</taxon>
        <taxon>Bacillati</taxon>
        <taxon>Bacillota</taxon>
        <taxon>Bacilli</taxon>
        <taxon>Bacillales</taxon>
        <taxon>Paenibacillaceae</taxon>
        <taxon>Paenibacillus</taxon>
    </lineage>
</organism>
<gene>
    <name evidence="1" type="ORF">DC345_14025</name>
</gene>
<evidence type="ECO:0008006" key="3">
    <source>
        <dbReference type="Google" id="ProtNLM"/>
    </source>
</evidence>
<comment type="caution">
    <text evidence="1">The sequence shown here is derived from an EMBL/GenBank/DDBJ whole genome shotgun (WGS) entry which is preliminary data.</text>
</comment>
<evidence type="ECO:0000313" key="2">
    <source>
        <dbReference type="Proteomes" id="UP000250642"/>
    </source>
</evidence>
<sequence>MSMNELYLAEFNQSSWDSFVRLFEKSYLHVDPIWAECAEQRGIPADISKAILCEMGEYALRWIDMNVPALGDESPAIYLENGDTNALRAAIMQMPR</sequence>
<reference evidence="1 2" key="1">
    <citation type="submission" date="2018-04" db="EMBL/GenBank/DDBJ databases">
        <title>Paenibacillus taichungensis Genome sequencing and assembly.</title>
        <authorList>
            <person name="Xu J."/>
            <person name="Rensing C."/>
            <person name="Mazhar H.S."/>
        </authorList>
    </citation>
    <scope>NUCLEOTIDE SEQUENCE [LARGE SCALE GENOMIC DNA]</scope>
    <source>
        <strain evidence="1 2">NC1</strain>
    </source>
</reference>
<dbReference type="RefSeq" id="WP_113053619.1">
    <property type="nucleotide sequence ID" value="NZ_QEVW01000008.1"/>
</dbReference>
<accession>A0A329QU86</accession>
<protein>
    <recommendedName>
        <fullName evidence="3">Antitoxin Xre/MbcA/ParS-like toxin-binding domain-containing protein</fullName>
    </recommendedName>
</protein>
<name>A0A329QU86_9BACL</name>
<proteinExistence type="predicted"/>
<evidence type="ECO:0000313" key="1">
    <source>
        <dbReference type="EMBL" id="RAW15149.1"/>
    </source>
</evidence>
<dbReference type="AlphaFoldDB" id="A0A329QU86"/>